<reference evidence="6" key="1">
    <citation type="submission" date="2015-04" db="EMBL/GenBank/DDBJ databases">
        <title>Physiological reanalysis, assessment of diazotrophy, and genome sequences of multiple isolates of Streptomyces thermoautotrophicus.</title>
        <authorList>
            <person name="MacKellar D.C."/>
            <person name="Lieber L."/>
            <person name="Norman J."/>
            <person name="Bolger A."/>
            <person name="Tobin C."/>
            <person name="Murray J.W."/>
            <person name="Chang R."/>
            <person name="Ford T."/>
            <person name="Nguyen P.Q."/>
            <person name="Woodward J."/>
            <person name="Permingeat H."/>
            <person name="Joshi N.S."/>
            <person name="Silver P.A."/>
            <person name="Usadel B."/>
            <person name="Rutherford A.W."/>
            <person name="Friesen M."/>
            <person name="Prell J."/>
        </authorList>
    </citation>
    <scope>NUCLEOTIDE SEQUENCE [LARGE SCALE GENOMIC DNA]</scope>
    <source>
        <strain evidence="6">H1</strain>
    </source>
</reference>
<evidence type="ECO:0000313" key="6">
    <source>
        <dbReference type="Proteomes" id="UP000070188"/>
    </source>
</evidence>
<evidence type="ECO:0000259" key="4">
    <source>
        <dbReference type="PROSITE" id="PS51635"/>
    </source>
</evidence>
<keyword evidence="2" id="KW-0442">Lipid degradation</keyword>
<dbReference type="STRING" id="1469144.LI90_1240"/>
<keyword evidence="2" id="KW-0378">Hydrolase</keyword>
<dbReference type="Pfam" id="PF01734">
    <property type="entry name" value="Patatin"/>
    <property type="match status" value="1"/>
</dbReference>
<dbReference type="PANTHER" id="PTHR46394">
    <property type="entry name" value="ANNEXIN"/>
    <property type="match status" value="1"/>
</dbReference>
<keyword evidence="1 2" id="KW-0443">Lipid metabolism</keyword>
<comment type="caution">
    <text evidence="5">The sequence shown here is derived from an EMBL/GenBank/DDBJ whole genome shotgun (WGS) entry which is preliminary data.</text>
</comment>
<feature type="region of interest" description="Disordered" evidence="3">
    <location>
        <begin position="31"/>
        <end position="58"/>
    </location>
</feature>
<feature type="short sequence motif" description="GXGXXG" evidence="2">
    <location>
        <begin position="108"/>
        <end position="113"/>
    </location>
</feature>
<dbReference type="GO" id="GO:0016042">
    <property type="term" value="P:lipid catabolic process"/>
    <property type="evidence" value="ECO:0007669"/>
    <property type="project" value="UniProtKB-UniRule"/>
</dbReference>
<feature type="short sequence motif" description="GXSXG" evidence="2">
    <location>
        <begin position="135"/>
        <end position="139"/>
    </location>
</feature>
<evidence type="ECO:0000256" key="1">
    <source>
        <dbReference type="ARBA" id="ARBA00023098"/>
    </source>
</evidence>
<feature type="short sequence motif" description="DGA/G" evidence="2">
    <location>
        <begin position="306"/>
        <end position="308"/>
    </location>
</feature>
<feature type="active site" description="Nucleophile" evidence="2">
    <location>
        <position position="137"/>
    </location>
</feature>
<dbReference type="SUPFAM" id="SSF52151">
    <property type="entry name" value="FabD/lysophospholipase-like"/>
    <property type="match status" value="1"/>
</dbReference>
<dbReference type="PATRIC" id="fig|1469144.10.peg.1372"/>
<dbReference type="EMBL" id="LAXD01000001">
    <property type="protein sequence ID" value="KWW99604.1"/>
    <property type="molecule type" value="Genomic_DNA"/>
</dbReference>
<feature type="compositionally biased region" description="Low complexity" evidence="3">
    <location>
        <begin position="31"/>
        <end position="41"/>
    </location>
</feature>
<dbReference type="CDD" id="cd07207">
    <property type="entry name" value="Pat_ExoU_VipD_like"/>
    <property type="match status" value="1"/>
</dbReference>
<dbReference type="GO" id="GO:0016787">
    <property type="term" value="F:hydrolase activity"/>
    <property type="evidence" value="ECO:0007669"/>
    <property type="project" value="UniProtKB-UniRule"/>
</dbReference>
<dbReference type="Proteomes" id="UP000070188">
    <property type="component" value="Unassembled WGS sequence"/>
</dbReference>
<proteinExistence type="predicted"/>
<evidence type="ECO:0000313" key="5">
    <source>
        <dbReference type="EMBL" id="KWW99604.1"/>
    </source>
</evidence>
<dbReference type="InterPro" id="IPR016035">
    <property type="entry name" value="Acyl_Trfase/lysoPLipase"/>
</dbReference>
<feature type="active site" description="Proton acceptor" evidence="2">
    <location>
        <position position="306"/>
    </location>
</feature>
<dbReference type="Gene3D" id="3.40.1090.10">
    <property type="entry name" value="Cytosolic phospholipase A2 catalytic domain"/>
    <property type="match status" value="2"/>
</dbReference>
<accession>A0A132MP08</accession>
<evidence type="ECO:0000256" key="3">
    <source>
        <dbReference type="SAM" id="MobiDB-lite"/>
    </source>
</evidence>
<dbReference type="InterPro" id="IPR052580">
    <property type="entry name" value="Lipid_Hydrolase"/>
</dbReference>
<dbReference type="PROSITE" id="PS51635">
    <property type="entry name" value="PNPLA"/>
    <property type="match status" value="1"/>
</dbReference>
<dbReference type="PANTHER" id="PTHR46394:SF1">
    <property type="entry name" value="PNPLA DOMAIN-CONTAINING PROTEIN"/>
    <property type="match status" value="1"/>
</dbReference>
<sequence length="433" mass="45580">MGSGNPSRSSQPHGLDVHATCRVLRSGTPSITSTAAAESASPHLAPSGSLSGEQRTSARRERLLAGVIPGVIASMVISSRTSDGYGGGGAMAAGSAGTGLKADLVLEGGGVKGIGLVGAVTRLAEAGYGFPRIAGSSAGAIVGSVLAAMQRAGEPTHRLVDIVRTLDYKKFRDRGRFGWALNMLGPVGDLLSLLLENGLYEGDYLRAWLASTLRALGVEKFGDLRLPEDPDSDIPEGHRYRLVVMASDVSRQRLVRLPWDYAEVYGLDPDEQPVADAVRASASIPFFFEPLTLRSGKDRGVSTLVDGGVLSNYPIAVFDRTDGKPPRWPTFGIRLSARDGEQARVTRPATGPVSLGLKVVETMIGAADAAHIHTPCALARSVFVDTSGISAVDFDITPAQQDGLLAAGREAAERFLAGWDFDRYRAVCRGGAQ</sequence>
<gene>
    <name evidence="5" type="ORF">LI90_1240</name>
</gene>
<dbReference type="AlphaFoldDB" id="A0A132MP08"/>
<feature type="domain" description="PNPLA" evidence="4">
    <location>
        <begin position="104"/>
        <end position="319"/>
    </location>
</feature>
<dbReference type="InterPro" id="IPR002641">
    <property type="entry name" value="PNPLA_dom"/>
</dbReference>
<evidence type="ECO:0000256" key="2">
    <source>
        <dbReference type="PROSITE-ProRule" id="PRU01161"/>
    </source>
</evidence>
<protein>
    <submittedName>
        <fullName evidence="5">Conserved membrane protein</fullName>
    </submittedName>
</protein>
<keyword evidence="6" id="KW-1185">Reference proteome</keyword>
<organism evidence="5 6">
    <name type="scientific">Carbonactinospora thermoautotrophica</name>
    <dbReference type="NCBI Taxonomy" id="1469144"/>
    <lineage>
        <taxon>Bacteria</taxon>
        <taxon>Bacillati</taxon>
        <taxon>Actinomycetota</taxon>
        <taxon>Actinomycetes</taxon>
        <taxon>Kitasatosporales</taxon>
        <taxon>Carbonactinosporaceae</taxon>
        <taxon>Carbonactinospora</taxon>
    </lineage>
</organism>
<name>A0A132MP08_9ACTN</name>